<evidence type="ECO:0000256" key="13">
    <source>
        <dbReference type="ARBA" id="ARBA00023136"/>
    </source>
</evidence>
<evidence type="ECO:0000256" key="9">
    <source>
        <dbReference type="ARBA" id="ARBA00022833"/>
    </source>
</evidence>
<dbReference type="GO" id="GO:0005886">
    <property type="term" value="C:plasma membrane"/>
    <property type="evidence" value="ECO:0007669"/>
    <property type="project" value="UniProtKB-SubCell"/>
</dbReference>
<organism evidence="24 25">
    <name type="scientific">Trachymyrmex cornetzi</name>
    <dbReference type="NCBI Taxonomy" id="471704"/>
    <lineage>
        <taxon>Eukaryota</taxon>
        <taxon>Metazoa</taxon>
        <taxon>Ecdysozoa</taxon>
        <taxon>Arthropoda</taxon>
        <taxon>Hexapoda</taxon>
        <taxon>Insecta</taxon>
        <taxon>Pterygota</taxon>
        <taxon>Neoptera</taxon>
        <taxon>Endopterygota</taxon>
        <taxon>Hymenoptera</taxon>
        <taxon>Apocrita</taxon>
        <taxon>Aculeata</taxon>
        <taxon>Formicoidea</taxon>
        <taxon>Formicidae</taxon>
        <taxon>Myrmicinae</taxon>
        <taxon>Trachymyrmex</taxon>
    </lineage>
</organism>
<feature type="transmembrane region" description="Helical" evidence="20">
    <location>
        <begin position="149"/>
        <end position="171"/>
    </location>
</feature>
<dbReference type="GO" id="GO:0042277">
    <property type="term" value="F:peptide binding"/>
    <property type="evidence" value="ECO:0007669"/>
    <property type="project" value="TreeGrafter"/>
</dbReference>
<evidence type="ECO:0000313" key="24">
    <source>
        <dbReference type="EMBL" id="KYN09800.1"/>
    </source>
</evidence>
<evidence type="ECO:0000259" key="22">
    <source>
        <dbReference type="Pfam" id="PF11838"/>
    </source>
</evidence>
<feature type="active site" description="Proton acceptor" evidence="16">
    <location>
        <position position="504"/>
    </location>
</feature>
<keyword evidence="8" id="KW-0378">Hydrolase</keyword>
<dbReference type="GO" id="GO:0005615">
    <property type="term" value="C:extracellular space"/>
    <property type="evidence" value="ECO:0007669"/>
    <property type="project" value="TreeGrafter"/>
</dbReference>
<proteinExistence type="inferred from homology"/>
<dbReference type="Proteomes" id="UP000078492">
    <property type="component" value="Unassembled WGS sequence"/>
</dbReference>
<evidence type="ECO:0000256" key="11">
    <source>
        <dbReference type="ARBA" id="ARBA00022989"/>
    </source>
</evidence>
<dbReference type="Gene3D" id="1.25.50.20">
    <property type="match status" value="1"/>
</dbReference>
<keyword evidence="10" id="KW-0735">Signal-anchor</keyword>
<dbReference type="CDD" id="cd09601">
    <property type="entry name" value="M1_APN-Q_like"/>
    <property type="match status" value="1"/>
</dbReference>
<feature type="binding site" evidence="17">
    <location>
        <position position="507"/>
    </location>
    <ligand>
        <name>Zn(2+)</name>
        <dbReference type="ChEBI" id="CHEBI:29105"/>
        <note>catalytic</note>
    </ligand>
</feature>
<dbReference type="STRING" id="471704.A0A151ISG1"/>
<comment type="cofactor">
    <cofactor evidence="17">
        <name>Zn(2+)</name>
        <dbReference type="ChEBI" id="CHEBI:29105"/>
    </cofactor>
    <text evidence="17">Binds 1 zinc ion per subunit.</text>
</comment>
<dbReference type="GO" id="GO:0005737">
    <property type="term" value="C:cytoplasm"/>
    <property type="evidence" value="ECO:0007669"/>
    <property type="project" value="TreeGrafter"/>
</dbReference>
<dbReference type="PRINTS" id="PR00756">
    <property type="entry name" value="ALADIPTASE"/>
</dbReference>
<evidence type="ECO:0000256" key="6">
    <source>
        <dbReference type="ARBA" id="ARBA00022692"/>
    </source>
</evidence>
<dbReference type="FunFam" id="2.60.40.1730:FF:000001">
    <property type="entry name" value="Leucyl-cystinyl aminopeptidase"/>
    <property type="match status" value="1"/>
</dbReference>
<evidence type="ECO:0000256" key="20">
    <source>
        <dbReference type="SAM" id="Phobius"/>
    </source>
</evidence>
<dbReference type="Gene3D" id="2.60.40.1910">
    <property type="match status" value="1"/>
</dbReference>
<dbReference type="SUPFAM" id="SSF55486">
    <property type="entry name" value="Metalloproteases ('zincins'), catalytic domain"/>
    <property type="match status" value="1"/>
</dbReference>
<comment type="subcellular location">
    <subcellularLocation>
        <location evidence="2">Cell membrane</location>
        <topology evidence="2">Lipid-anchor</topology>
        <topology evidence="2">GPI-anchor</topology>
    </subcellularLocation>
    <subcellularLocation>
        <location evidence="1">Membrane</location>
        <topology evidence="1">Single-pass type II membrane protein</topology>
    </subcellularLocation>
</comment>
<evidence type="ECO:0000256" key="16">
    <source>
        <dbReference type="PIRSR" id="PIRSR634016-1"/>
    </source>
</evidence>
<feature type="domain" description="Peptidase M1 membrane alanine aminopeptidase" evidence="21">
    <location>
        <begin position="431"/>
        <end position="655"/>
    </location>
</feature>
<evidence type="ECO:0000256" key="7">
    <source>
        <dbReference type="ARBA" id="ARBA00022723"/>
    </source>
</evidence>
<dbReference type="SUPFAM" id="SSF63737">
    <property type="entry name" value="Leukotriene A4 hydrolase N-terminal domain"/>
    <property type="match status" value="1"/>
</dbReference>
<dbReference type="EMBL" id="KQ981071">
    <property type="protein sequence ID" value="KYN09800.1"/>
    <property type="molecule type" value="Genomic_DNA"/>
</dbReference>
<keyword evidence="4" id="KW-0336">GPI-anchor</keyword>
<keyword evidence="9 17" id="KW-0862">Zinc</keyword>
<dbReference type="InterPro" id="IPR001930">
    <property type="entry name" value="Peptidase_M1"/>
</dbReference>
<evidence type="ECO:0000256" key="3">
    <source>
        <dbReference type="ARBA" id="ARBA00010136"/>
    </source>
</evidence>
<dbReference type="Pfam" id="PF17900">
    <property type="entry name" value="Peptidase_M1_N"/>
    <property type="match status" value="1"/>
</dbReference>
<keyword evidence="7 17" id="KW-0479">Metal-binding</keyword>
<dbReference type="InterPro" id="IPR014782">
    <property type="entry name" value="Peptidase_M1_dom"/>
</dbReference>
<evidence type="ECO:0000256" key="1">
    <source>
        <dbReference type="ARBA" id="ARBA00004606"/>
    </source>
</evidence>
<evidence type="ECO:0000256" key="15">
    <source>
        <dbReference type="ARBA" id="ARBA00023288"/>
    </source>
</evidence>
<evidence type="ECO:0000313" key="25">
    <source>
        <dbReference type="Proteomes" id="UP000078492"/>
    </source>
</evidence>
<keyword evidence="14" id="KW-0325">Glycoprotein</keyword>
<feature type="domain" description="ERAP1-like C-terminal" evidence="22">
    <location>
        <begin position="746"/>
        <end position="1062"/>
    </location>
</feature>
<dbReference type="PANTHER" id="PTHR11533:SF299">
    <property type="entry name" value="AMINOPEPTIDASE"/>
    <property type="match status" value="1"/>
</dbReference>
<keyword evidence="24" id="KW-0031">Aminopeptidase</keyword>
<evidence type="ECO:0000256" key="14">
    <source>
        <dbReference type="ARBA" id="ARBA00023180"/>
    </source>
</evidence>
<reference evidence="24 25" key="1">
    <citation type="submission" date="2015-09" db="EMBL/GenBank/DDBJ databases">
        <title>Trachymyrmex cornetzi WGS genome.</title>
        <authorList>
            <person name="Nygaard S."/>
            <person name="Hu H."/>
            <person name="Boomsma J."/>
            <person name="Zhang G."/>
        </authorList>
    </citation>
    <scope>NUCLEOTIDE SEQUENCE [LARGE SCALE GENOMIC DNA]</scope>
    <source>
        <strain evidence="24">Tcor2-1</strain>
        <tissue evidence="24">Whole body</tissue>
    </source>
</reference>
<evidence type="ECO:0000256" key="19">
    <source>
        <dbReference type="SAM" id="MobiDB-lite"/>
    </source>
</evidence>
<feature type="binding site" evidence="17">
    <location>
        <position position="503"/>
    </location>
    <ligand>
        <name>Zn(2+)</name>
        <dbReference type="ChEBI" id="CHEBI:29105"/>
        <note>catalytic</note>
    </ligand>
</feature>
<evidence type="ECO:0000256" key="12">
    <source>
        <dbReference type="ARBA" id="ARBA00023049"/>
    </source>
</evidence>
<dbReference type="AlphaFoldDB" id="A0A151ISG1"/>
<dbReference type="InterPro" id="IPR042097">
    <property type="entry name" value="Aminopeptidase_N-like_N_sf"/>
</dbReference>
<name>A0A151ISG1_9HYME</name>
<accession>A0A151ISG1</accession>
<dbReference type="Gene3D" id="2.60.40.1730">
    <property type="entry name" value="tricorn interacting facor f3 domain"/>
    <property type="match status" value="1"/>
</dbReference>
<dbReference type="InterPro" id="IPR045357">
    <property type="entry name" value="Aminopeptidase_N-like_N"/>
</dbReference>
<evidence type="ECO:0000256" key="5">
    <source>
        <dbReference type="ARBA" id="ARBA00022670"/>
    </source>
</evidence>
<sequence length="1089" mass="126248">MPKGSPGKDSSENIQLEPLSRTPRRHESTDPAEIDAKAPLRHAARKTCDSDDGTVAKAQSREKLRGDDQASQQILAEQREPLIKVAYASKDGQVKELVHRRPPPNRFAMSEQDVDDVAFLTGDSSAGLHRRNFYERANEVVRCSERKTYCVLCICCMVLLVTALIIALAPLRTGCVCSEEDSSKITDDEKDAVPRMENGEVFPWDNIRLPAFAHPTRYNITMHPNLTTLEFRGRVTIEFYVDEETKFIVFHSKNLTIKEQIVKEGQEELKIAKLLEYPKREQLYLELEDLSFRKRNNYTLFLSFNSTLNSTELKGFYFSSYTTPEGDYRYLATTRFEPTYARMAFPCFDEPQFKAKFKISIYRDRFHIALCNMPANNVAFQLRDDFQESVDMSTYLVAFVVCDFKRVFELTKRNTSVSVYAASHMLPHMIYATTTATRIMDYFESFFGIPYPLPKQDIIAIPDFEPVAMENWGLITIRESFLMYDPKETPTEIQEYIAVIMAHELAHQWFGNLVTMKWWNDLWLNEGAATFFEYKGVNHIFPEWGMMDLFILHKTQRALELDALANSHPVSVFVENPIEIESIFDTVSYYKGASVLYMLEVVLCAYAFQSGLNDYLNMHAYGNTETNDLWEVLTKHSKNSSVSTELDVKIIMNTWIQQMGFPLVTIIREDSTITATQKRFLASPREGANTSHPKSPFDYKWYIPLHCYTDKDDSTESYTEVWMNMTDDKYFIFYLATFDISSDVDYIKCNINQTGFYRVNYPKEMWTSIIKTLIKNHTKFSPADRANLIDDAFSLCDAGEVDASIPLELSLYLVNERDYAPWATVLRYLNFWKDRLAESAAYKKYTLFFKQLMGPITRYIGLTDEGSHLKKLLRTAVLKSAVELEMDDVVKSARSLFQDWISKNTRIAPNIRKIVYMAGIKFGEEADWQHCWQVYLKTQIQSEKLLMLQALGSTMDPWLLKRYLRLSLNRNLLKAQEVNTVITSIAANPHGHYLAWRHIKAYWPQIEALYVNESLSISNLILSVVPDYFITEYDYREVSEFFKQRDVRSANRTLQQSLEMIKFNIHWVKINAKSVNDWLTTYFTETNAS</sequence>
<dbReference type="GO" id="GO:0070006">
    <property type="term" value="F:metalloaminopeptidase activity"/>
    <property type="evidence" value="ECO:0007669"/>
    <property type="project" value="TreeGrafter"/>
</dbReference>
<feature type="site" description="Transition state stabilizer" evidence="18">
    <location>
        <position position="589"/>
    </location>
</feature>
<dbReference type="FunFam" id="2.60.40.1910:FF:000003">
    <property type="entry name" value="Aminopeptidase"/>
    <property type="match status" value="1"/>
</dbReference>
<keyword evidence="25" id="KW-1185">Reference proteome</keyword>
<dbReference type="FunFam" id="1.25.50.20:FF:000005">
    <property type="entry name" value="Aminopeptidase N-like protein"/>
    <property type="match status" value="1"/>
</dbReference>
<feature type="compositionally biased region" description="Basic and acidic residues" evidence="19">
    <location>
        <begin position="59"/>
        <end position="68"/>
    </location>
</feature>
<dbReference type="Pfam" id="PF01433">
    <property type="entry name" value="Peptidase_M1"/>
    <property type="match status" value="1"/>
</dbReference>
<evidence type="ECO:0000256" key="10">
    <source>
        <dbReference type="ARBA" id="ARBA00022968"/>
    </source>
</evidence>
<keyword evidence="6 20" id="KW-0812">Transmembrane</keyword>
<dbReference type="InterPro" id="IPR050344">
    <property type="entry name" value="Peptidase_M1_aminopeptidases"/>
</dbReference>
<evidence type="ECO:0000259" key="21">
    <source>
        <dbReference type="Pfam" id="PF01433"/>
    </source>
</evidence>
<keyword evidence="13 20" id="KW-0472">Membrane</keyword>
<evidence type="ECO:0000256" key="17">
    <source>
        <dbReference type="PIRSR" id="PIRSR634016-3"/>
    </source>
</evidence>
<feature type="region of interest" description="Disordered" evidence="19">
    <location>
        <begin position="1"/>
        <end position="70"/>
    </location>
</feature>
<feature type="compositionally biased region" description="Basic and acidic residues" evidence="19">
    <location>
        <begin position="25"/>
        <end position="38"/>
    </location>
</feature>
<keyword evidence="5" id="KW-0645">Protease</keyword>
<dbReference type="PANTHER" id="PTHR11533">
    <property type="entry name" value="PROTEASE M1 ZINC METALLOPROTEASE"/>
    <property type="match status" value="1"/>
</dbReference>
<dbReference type="GO" id="GO:0098552">
    <property type="term" value="C:side of membrane"/>
    <property type="evidence" value="ECO:0007669"/>
    <property type="project" value="UniProtKB-KW"/>
</dbReference>
<dbReference type="FunFam" id="1.10.390.10:FF:000016">
    <property type="entry name" value="Glutamyl aminopeptidase"/>
    <property type="match status" value="1"/>
</dbReference>
<dbReference type="Gene3D" id="1.10.390.10">
    <property type="entry name" value="Neutral Protease Domain 2"/>
    <property type="match status" value="1"/>
</dbReference>
<keyword evidence="15" id="KW-0449">Lipoprotein</keyword>
<dbReference type="InterPro" id="IPR024571">
    <property type="entry name" value="ERAP1-like_C_dom"/>
</dbReference>
<dbReference type="InterPro" id="IPR034016">
    <property type="entry name" value="M1_APN-typ"/>
</dbReference>
<dbReference type="Pfam" id="PF11838">
    <property type="entry name" value="ERAP1_C"/>
    <property type="match status" value="1"/>
</dbReference>
<keyword evidence="11 20" id="KW-1133">Transmembrane helix</keyword>
<evidence type="ECO:0000256" key="2">
    <source>
        <dbReference type="ARBA" id="ARBA00004609"/>
    </source>
</evidence>
<feature type="binding site" evidence="17">
    <location>
        <position position="526"/>
    </location>
    <ligand>
        <name>Zn(2+)</name>
        <dbReference type="ChEBI" id="CHEBI:29105"/>
        <note>catalytic</note>
    </ligand>
</feature>
<gene>
    <name evidence="24" type="ORF">ALC57_18053</name>
</gene>
<evidence type="ECO:0000256" key="8">
    <source>
        <dbReference type="ARBA" id="ARBA00022801"/>
    </source>
</evidence>
<dbReference type="GO" id="GO:0006508">
    <property type="term" value="P:proteolysis"/>
    <property type="evidence" value="ECO:0007669"/>
    <property type="project" value="UniProtKB-KW"/>
</dbReference>
<keyword evidence="12" id="KW-0482">Metalloprotease</keyword>
<evidence type="ECO:0000259" key="23">
    <source>
        <dbReference type="Pfam" id="PF17900"/>
    </source>
</evidence>
<feature type="domain" description="Aminopeptidase N-like N-terminal" evidence="23">
    <location>
        <begin position="214"/>
        <end position="396"/>
    </location>
</feature>
<dbReference type="InterPro" id="IPR027268">
    <property type="entry name" value="Peptidase_M4/M1_CTD_sf"/>
</dbReference>
<evidence type="ECO:0000256" key="18">
    <source>
        <dbReference type="PIRSR" id="PIRSR634016-4"/>
    </source>
</evidence>
<evidence type="ECO:0000256" key="4">
    <source>
        <dbReference type="ARBA" id="ARBA00022622"/>
    </source>
</evidence>
<dbReference type="GO" id="GO:0008270">
    <property type="term" value="F:zinc ion binding"/>
    <property type="evidence" value="ECO:0007669"/>
    <property type="project" value="InterPro"/>
</dbReference>
<comment type="similarity">
    <text evidence="3">Belongs to the peptidase M1 family.</text>
</comment>
<dbReference type="GO" id="GO:0043171">
    <property type="term" value="P:peptide catabolic process"/>
    <property type="evidence" value="ECO:0007669"/>
    <property type="project" value="TreeGrafter"/>
</dbReference>
<protein>
    <submittedName>
        <fullName evidence="24">Glutamyl aminopeptidase</fullName>
    </submittedName>
</protein>